<evidence type="ECO:0000313" key="3">
    <source>
        <dbReference type="Proteomes" id="UP000320672"/>
    </source>
</evidence>
<evidence type="ECO:0000256" key="1">
    <source>
        <dbReference type="SAM" id="SignalP"/>
    </source>
</evidence>
<feature type="chain" id="PRO_5021892427" evidence="1">
    <location>
        <begin position="25"/>
        <end position="121"/>
    </location>
</feature>
<dbReference type="KEGG" id="rml:FF011L_49260"/>
<sequence length="121" mass="13070" precursor="true">MFRKFMFAAILLSSVVAMEVPASAFGGRGALRRARVYNAPVRPYYVAPRYYAAPRVGVGYRSYNRLPYSGSYRSGYRGYGYDGLGRSPYGYGGYRGYGGGGISIGVGRGGIGYGSGIRIGW</sequence>
<dbReference type="EMBL" id="CP036262">
    <property type="protein sequence ID" value="QDS96119.1"/>
    <property type="molecule type" value="Genomic_DNA"/>
</dbReference>
<organism evidence="2 3">
    <name type="scientific">Roseimaritima multifibrata</name>
    <dbReference type="NCBI Taxonomy" id="1930274"/>
    <lineage>
        <taxon>Bacteria</taxon>
        <taxon>Pseudomonadati</taxon>
        <taxon>Planctomycetota</taxon>
        <taxon>Planctomycetia</taxon>
        <taxon>Pirellulales</taxon>
        <taxon>Pirellulaceae</taxon>
        <taxon>Roseimaritima</taxon>
    </lineage>
</organism>
<name>A0A517MMK9_9BACT</name>
<keyword evidence="3" id="KW-1185">Reference proteome</keyword>
<keyword evidence="1" id="KW-0732">Signal</keyword>
<evidence type="ECO:0000313" key="2">
    <source>
        <dbReference type="EMBL" id="QDS96119.1"/>
    </source>
</evidence>
<dbReference type="RefSeq" id="WP_145354305.1">
    <property type="nucleotide sequence ID" value="NZ_CP036262.1"/>
</dbReference>
<reference evidence="2 3" key="1">
    <citation type="submission" date="2019-02" db="EMBL/GenBank/DDBJ databases">
        <title>Deep-cultivation of Planctomycetes and their phenomic and genomic characterization uncovers novel biology.</title>
        <authorList>
            <person name="Wiegand S."/>
            <person name="Jogler M."/>
            <person name="Boedeker C."/>
            <person name="Pinto D."/>
            <person name="Vollmers J."/>
            <person name="Rivas-Marin E."/>
            <person name="Kohn T."/>
            <person name="Peeters S.H."/>
            <person name="Heuer A."/>
            <person name="Rast P."/>
            <person name="Oberbeckmann S."/>
            <person name="Bunk B."/>
            <person name="Jeske O."/>
            <person name="Meyerdierks A."/>
            <person name="Storesund J.E."/>
            <person name="Kallscheuer N."/>
            <person name="Luecker S."/>
            <person name="Lage O.M."/>
            <person name="Pohl T."/>
            <person name="Merkel B.J."/>
            <person name="Hornburger P."/>
            <person name="Mueller R.-W."/>
            <person name="Bruemmer F."/>
            <person name="Labrenz M."/>
            <person name="Spormann A.M."/>
            <person name="Op den Camp H."/>
            <person name="Overmann J."/>
            <person name="Amann R."/>
            <person name="Jetten M.S.M."/>
            <person name="Mascher T."/>
            <person name="Medema M.H."/>
            <person name="Devos D.P."/>
            <person name="Kaster A.-K."/>
            <person name="Ovreas L."/>
            <person name="Rohde M."/>
            <person name="Galperin M.Y."/>
            <person name="Jogler C."/>
        </authorList>
    </citation>
    <scope>NUCLEOTIDE SEQUENCE [LARGE SCALE GENOMIC DNA]</scope>
    <source>
        <strain evidence="2 3">FF011L</strain>
    </source>
</reference>
<proteinExistence type="predicted"/>
<protein>
    <submittedName>
        <fullName evidence="2">Uncharacterized protein</fullName>
    </submittedName>
</protein>
<dbReference type="AlphaFoldDB" id="A0A517MMK9"/>
<gene>
    <name evidence="2" type="ORF">FF011L_49260</name>
</gene>
<accession>A0A517MMK9</accession>
<dbReference type="Proteomes" id="UP000320672">
    <property type="component" value="Chromosome"/>
</dbReference>
<feature type="signal peptide" evidence="1">
    <location>
        <begin position="1"/>
        <end position="24"/>
    </location>
</feature>